<name>A0A9Q1GB78_SYNKA</name>
<gene>
    <name evidence="2" type="ORF">SKAU_G00011580</name>
</gene>
<dbReference type="InterPro" id="IPR016181">
    <property type="entry name" value="Acyl_CoA_acyltransferase"/>
</dbReference>
<reference evidence="2" key="1">
    <citation type="journal article" date="2023" name="Science">
        <title>Genome structures resolve the early diversification of teleost fishes.</title>
        <authorList>
            <person name="Parey E."/>
            <person name="Louis A."/>
            <person name="Montfort J."/>
            <person name="Bouchez O."/>
            <person name="Roques C."/>
            <person name="Iampietro C."/>
            <person name="Lluch J."/>
            <person name="Castinel A."/>
            <person name="Donnadieu C."/>
            <person name="Desvignes T."/>
            <person name="Floi Bucao C."/>
            <person name="Jouanno E."/>
            <person name="Wen M."/>
            <person name="Mejri S."/>
            <person name="Dirks R."/>
            <person name="Jansen H."/>
            <person name="Henkel C."/>
            <person name="Chen W.J."/>
            <person name="Zahm M."/>
            <person name="Cabau C."/>
            <person name="Klopp C."/>
            <person name="Thompson A.W."/>
            <person name="Robinson-Rechavi M."/>
            <person name="Braasch I."/>
            <person name="Lecointre G."/>
            <person name="Bobe J."/>
            <person name="Postlethwait J.H."/>
            <person name="Berthelot C."/>
            <person name="Roest Crollius H."/>
            <person name="Guiguen Y."/>
        </authorList>
    </citation>
    <scope>NUCLEOTIDE SEQUENCE</scope>
    <source>
        <strain evidence="2">WJC10195</strain>
    </source>
</reference>
<organism evidence="2 3">
    <name type="scientific">Synaphobranchus kaupii</name>
    <name type="common">Kaup's arrowtooth eel</name>
    <dbReference type="NCBI Taxonomy" id="118154"/>
    <lineage>
        <taxon>Eukaryota</taxon>
        <taxon>Metazoa</taxon>
        <taxon>Chordata</taxon>
        <taxon>Craniata</taxon>
        <taxon>Vertebrata</taxon>
        <taxon>Euteleostomi</taxon>
        <taxon>Actinopterygii</taxon>
        <taxon>Neopterygii</taxon>
        <taxon>Teleostei</taxon>
        <taxon>Anguilliformes</taxon>
        <taxon>Synaphobranchidae</taxon>
        <taxon>Synaphobranchus</taxon>
    </lineage>
</organism>
<dbReference type="Proteomes" id="UP001152622">
    <property type="component" value="Chromosome 1"/>
</dbReference>
<keyword evidence="3" id="KW-1185">Reference proteome</keyword>
<dbReference type="InterPro" id="IPR029625">
    <property type="entry name" value="FAM169"/>
</dbReference>
<dbReference type="InterPro" id="IPR000182">
    <property type="entry name" value="GNAT_dom"/>
</dbReference>
<proteinExistence type="predicted"/>
<protein>
    <recommendedName>
        <fullName evidence="1">N-acetyltransferase domain-containing protein</fullName>
    </recommendedName>
</protein>
<sequence length="215" mass="24372">MDFPVDVLGSMSQEDLQRSAELYMSDLLYSNPDRPEHFTLPNSKQIPLSVSTSGFVPLYGADLNQKVLALFAPEEQSTAVALYLVDRWWAVEDILKTSDPSREGLQKVSTLGERIVLYVLNRIVYRAKEMGKNEVPFLCHTENDYAKVLWKDGEAIGFYSVKPEGSLCNSFVTQCYQLPVMDSLFVRKAHRGNGYGLRILEDFVDCFKEEALGLR</sequence>
<feature type="domain" description="N-acetyltransferase" evidence="1">
    <location>
        <begin position="139"/>
        <end position="210"/>
    </location>
</feature>
<dbReference type="PANTHER" id="PTHR22442:SF3">
    <property type="entry name" value="SOLUBLE LAMIN-ASSOCIATED PROTEIN OF 75 KDA"/>
    <property type="match status" value="1"/>
</dbReference>
<dbReference type="AlphaFoldDB" id="A0A9Q1GB78"/>
<evidence type="ECO:0000259" key="1">
    <source>
        <dbReference type="Pfam" id="PF00583"/>
    </source>
</evidence>
<dbReference type="Gene3D" id="3.40.630.30">
    <property type="match status" value="1"/>
</dbReference>
<comment type="caution">
    <text evidence="2">The sequence shown here is derived from an EMBL/GenBank/DDBJ whole genome shotgun (WGS) entry which is preliminary data.</text>
</comment>
<evidence type="ECO:0000313" key="3">
    <source>
        <dbReference type="Proteomes" id="UP001152622"/>
    </source>
</evidence>
<dbReference type="Pfam" id="PF00583">
    <property type="entry name" value="Acetyltransf_1"/>
    <property type="match status" value="1"/>
</dbReference>
<dbReference type="EMBL" id="JAINUF010000001">
    <property type="protein sequence ID" value="KAJ8380380.1"/>
    <property type="molecule type" value="Genomic_DNA"/>
</dbReference>
<dbReference type="GO" id="GO:0016747">
    <property type="term" value="F:acyltransferase activity, transferring groups other than amino-acyl groups"/>
    <property type="evidence" value="ECO:0007669"/>
    <property type="project" value="InterPro"/>
</dbReference>
<evidence type="ECO:0000313" key="2">
    <source>
        <dbReference type="EMBL" id="KAJ8380380.1"/>
    </source>
</evidence>
<dbReference type="SUPFAM" id="SSF55729">
    <property type="entry name" value="Acyl-CoA N-acyltransferases (Nat)"/>
    <property type="match status" value="1"/>
</dbReference>
<accession>A0A9Q1GB78</accession>
<dbReference type="OrthoDB" id="8954808at2759"/>
<dbReference type="PANTHER" id="PTHR22442">
    <property type="match status" value="1"/>
</dbReference>
<dbReference type="CDD" id="cd04301">
    <property type="entry name" value="NAT_SF"/>
    <property type="match status" value="1"/>
</dbReference>